<dbReference type="RefSeq" id="WP_376802728.1">
    <property type="nucleotide sequence ID" value="NZ_DBNB01000036.1"/>
</dbReference>
<dbReference type="STRING" id="1827387.A4S15_04285"/>
<keyword evidence="2" id="KW-0472">Membrane</keyword>
<feature type="compositionally biased region" description="Pro residues" evidence="1">
    <location>
        <begin position="110"/>
        <end position="132"/>
    </location>
</feature>
<feature type="compositionally biased region" description="Low complexity" evidence="1">
    <location>
        <begin position="88"/>
        <end position="109"/>
    </location>
</feature>
<feature type="transmembrane region" description="Helical" evidence="2">
    <location>
        <begin position="234"/>
        <end position="256"/>
    </location>
</feature>
<keyword evidence="2" id="KW-1133">Transmembrane helix</keyword>
<evidence type="ECO:0000313" key="3">
    <source>
        <dbReference type="EMBL" id="OQW54438.1"/>
    </source>
</evidence>
<organism evidence="3 4">
    <name type="scientific">Candidatus Raskinella chloraquaticus</name>
    <dbReference type="NCBI Taxonomy" id="1951219"/>
    <lineage>
        <taxon>Bacteria</taxon>
        <taxon>Pseudomonadati</taxon>
        <taxon>Pseudomonadota</taxon>
        <taxon>Alphaproteobacteria</taxon>
        <taxon>Hyphomicrobiales</taxon>
        <taxon>Phreatobacteraceae</taxon>
        <taxon>Candidatus Raskinella</taxon>
    </lineage>
</organism>
<keyword evidence="2" id="KW-0812">Transmembrane</keyword>
<feature type="region of interest" description="Disordered" evidence="1">
    <location>
        <begin position="261"/>
        <end position="300"/>
    </location>
</feature>
<protein>
    <submittedName>
        <fullName evidence="3">Uncharacterized protein</fullName>
    </submittedName>
</protein>
<sequence length="481" mass="51016">MVDFTDVLSRAVAGKKTYDERRAVYERARQALLNQLRALDPPLSESDVTRQRLALEESIRKIESEASTLAAASRAAALRRPSQGVGGAAAPSSVPRPSAAVADNAMAPPEMAPPTPMPEPIAPARAPVPPFSPELRASPMPPKAGEPAMEKSATDEFVAASRALPADITTAPRRPAPLPGASDKPPADRDQPGGRTAPVFDSRMEADDEGDPLIPRRPPHLRGVSSGTPLWRRLMMLGLIVLALAVAGAGGVILALRTQGSGAGKVDVPQPAPNVPAKSNDRIGQPNGSSTPATPDAAPSGQISIQTAVLYDENSQSTGGVDTFKGSVTWRVDSDNGAQGPERVIRGLAEIPERGLKLLLTIRRNLDQALPASHTVELLFDVPPNFAYGGVESLEQVFMKAAEQSNGLPLRGALARITSGYFLIGLSALGPNRENNIALLRDRPWIDVTFLYRNGRRAVLAVSKGEQGDKIFQEIFTQWGG</sequence>
<feature type="region of interest" description="Disordered" evidence="1">
    <location>
        <begin position="79"/>
        <end position="153"/>
    </location>
</feature>
<comment type="caution">
    <text evidence="3">The sequence shown here is derived from an EMBL/GenBank/DDBJ whole genome shotgun (WGS) entry which is preliminary data.</text>
</comment>
<dbReference type="AlphaFoldDB" id="A0A1W9I3X4"/>
<evidence type="ECO:0000256" key="1">
    <source>
        <dbReference type="SAM" id="MobiDB-lite"/>
    </source>
</evidence>
<reference evidence="3 4" key="1">
    <citation type="journal article" date="2017" name="Water Res.">
        <title>Comammox in drinking water systems.</title>
        <authorList>
            <person name="Wang Y."/>
            <person name="Ma L."/>
            <person name="Mao Y."/>
            <person name="Jiang X."/>
            <person name="Xia Y."/>
            <person name="Yu K."/>
            <person name="Li B."/>
            <person name="Zhang T."/>
        </authorList>
    </citation>
    <scope>NUCLEOTIDE SEQUENCE [LARGE SCALE GENOMIC DNA]</scope>
    <source>
        <strain evidence="3">SG_bin8</strain>
    </source>
</reference>
<proteinExistence type="predicted"/>
<dbReference type="Proteomes" id="UP000192872">
    <property type="component" value="Unassembled WGS sequence"/>
</dbReference>
<dbReference type="EMBL" id="LWDL01000003">
    <property type="protein sequence ID" value="OQW54438.1"/>
    <property type="molecule type" value="Genomic_DNA"/>
</dbReference>
<name>A0A1W9I3X4_9HYPH</name>
<feature type="region of interest" description="Disordered" evidence="1">
    <location>
        <begin position="165"/>
        <end position="221"/>
    </location>
</feature>
<gene>
    <name evidence="3" type="ORF">A4S15_04285</name>
</gene>
<evidence type="ECO:0000313" key="4">
    <source>
        <dbReference type="Proteomes" id="UP000192872"/>
    </source>
</evidence>
<accession>A0A1W9I3X4</accession>
<evidence type="ECO:0000256" key="2">
    <source>
        <dbReference type="SAM" id="Phobius"/>
    </source>
</evidence>